<dbReference type="InterPro" id="IPR052554">
    <property type="entry name" value="2-oxoglutarate_synth_KorC"/>
</dbReference>
<dbReference type="SUPFAM" id="SSF53323">
    <property type="entry name" value="Pyruvate-ferredoxin oxidoreductase, PFOR, domain III"/>
    <property type="match status" value="1"/>
</dbReference>
<keyword evidence="1" id="KW-0560">Oxidoreductase</keyword>
<dbReference type="EMBL" id="QSLN01000003">
    <property type="protein sequence ID" value="RDV83983.1"/>
    <property type="molecule type" value="Genomic_DNA"/>
</dbReference>
<dbReference type="AlphaFoldDB" id="A0A3D8P4E8"/>
<dbReference type="Gene3D" id="3.40.920.10">
    <property type="entry name" value="Pyruvate-ferredoxin oxidoreductase, PFOR, domain III"/>
    <property type="match status" value="1"/>
</dbReference>
<dbReference type="RefSeq" id="WP_115792202.1">
    <property type="nucleotide sequence ID" value="NZ_QSLN01000003.1"/>
</dbReference>
<proteinExistence type="predicted"/>
<keyword evidence="4" id="KW-1185">Reference proteome</keyword>
<gene>
    <name evidence="3" type="ORF">DXX99_03880</name>
</gene>
<dbReference type="PANTHER" id="PTHR42730:SF1">
    <property type="entry name" value="2-OXOGLUTARATE SYNTHASE SUBUNIT KORC"/>
    <property type="match status" value="1"/>
</dbReference>
<dbReference type="Pfam" id="PF01558">
    <property type="entry name" value="POR"/>
    <property type="match status" value="1"/>
</dbReference>
<dbReference type="GO" id="GO:0016903">
    <property type="term" value="F:oxidoreductase activity, acting on the aldehyde or oxo group of donors"/>
    <property type="evidence" value="ECO:0007669"/>
    <property type="project" value="InterPro"/>
</dbReference>
<reference evidence="3 4" key="1">
    <citation type="submission" date="2018-08" db="EMBL/GenBank/DDBJ databases">
        <title>Form III RuBisCO-mediated autotrophy in Thermodesulfobium bacteria.</title>
        <authorList>
            <person name="Toshchakov S.V."/>
            <person name="Kublanov I.V."/>
            <person name="Frolov E."/>
            <person name="Bonch-Osmolovskaya E.A."/>
            <person name="Tourova T.P."/>
            <person name="Chernych N.A."/>
            <person name="Lebedinsky A.V."/>
        </authorList>
    </citation>
    <scope>NUCLEOTIDE SEQUENCE [LARGE SCALE GENOMIC DNA]</scope>
    <source>
        <strain evidence="3 4">SR</strain>
    </source>
</reference>
<dbReference type="OrthoDB" id="9789125at2"/>
<evidence type="ECO:0000256" key="1">
    <source>
        <dbReference type="ARBA" id="ARBA00023002"/>
    </source>
</evidence>
<accession>A0A3D8P4E8</accession>
<sequence length="189" mass="19761">MLEEVLLAGFGGQGILSAGMLLAQAGMAHGLHVAWIPSYGPEMRGGTANCGVTLSDRPISCPLVTEPTTLLAMNQPSLDKFAPKVKPGGLIIYNSSLARWDGELGLGRRLLGLDATAQAEAIGNVRVAVNVLVGAFIALTQIIPLERVKEALRVVLPPHRHHLIAANEKALEVGASLALAKVGEGIALR</sequence>
<dbReference type="InterPro" id="IPR002869">
    <property type="entry name" value="Pyrv_flavodox_OxRed_cen"/>
</dbReference>
<feature type="domain" description="Pyruvate/ketoisovalerate oxidoreductase catalytic" evidence="2">
    <location>
        <begin position="11"/>
        <end position="175"/>
    </location>
</feature>
<organism evidence="3 4">
    <name type="scientific">Ammonifex thiophilus</name>
    <dbReference type="NCBI Taxonomy" id="444093"/>
    <lineage>
        <taxon>Bacteria</taxon>
        <taxon>Bacillati</taxon>
        <taxon>Bacillota</taxon>
        <taxon>Clostridia</taxon>
        <taxon>Thermoanaerobacterales</taxon>
        <taxon>Thermoanaerobacteraceae</taxon>
        <taxon>Ammonifex</taxon>
    </lineage>
</organism>
<dbReference type="InterPro" id="IPR019752">
    <property type="entry name" value="Pyrv/ketoisovalerate_OxRed_cat"/>
</dbReference>
<protein>
    <submittedName>
        <fullName evidence="3">2-oxoacid:ferredoxin oxidoreductase subunit gamma</fullName>
    </submittedName>
</protein>
<name>A0A3D8P4E8_9THEO</name>
<evidence type="ECO:0000259" key="2">
    <source>
        <dbReference type="Pfam" id="PF01558"/>
    </source>
</evidence>
<evidence type="ECO:0000313" key="4">
    <source>
        <dbReference type="Proteomes" id="UP000256329"/>
    </source>
</evidence>
<dbReference type="PANTHER" id="PTHR42730">
    <property type="entry name" value="2-OXOGLUTARATE SYNTHASE SUBUNIT KORC"/>
    <property type="match status" value="1"/>
</dbReference>
<dbReference type="Proteomes" id="UP000256329">
    <property type="component" value="Unassembled WGS sequence"/>
</dbReference>
<evidence type="ECO:0000313" key="3">
    <source>
        <dbReference type="EMBL" id="RDV83983.1"/>
    </source>
</evidence>
<comment type="caution">
    <text evidence="3">The sequence shown here is derived from an EMBL/GenBank/DDBJ whole genome shotgun (WGS) entry which is preliminary data.</text>
</comment>